<evidence type="ECO:0000259" key="1">
    <source>
        <dbReference type="Pfam" id="PF03372"/>
    </source>
</evidence>
<dbReference type="GO" id="GO:0004519">
    <property type="term" value="F:endonuclease activity"/>
    <property type="evidence" value="ECO:0007669"/>
    <property type="project" value="UniProtKB-KW"/>
</dbReference>
<evidence type="ECO:0000313" key="2">
    <source>
        <dbReference type="EMBL" id="SFQ96346.1"/>
    </source>
</evidence>
<keyword evidence="2" id="KW-0255">Endonuclease</keyword>
<dbReference type="RefSeq" id="WP_092075927.1">
    <property type="nucleotide sequence ID" value="NZ_FOYI01000001.1"/>
</dbReference>
<dbReference type="GO" id="GO:0004527">
    <property type="term" value="F:exonuclease activity"/>
    <property type="evidence" value="ECO:0007669"/>
    <property type="project" value="UniProtKB-KW"/>
</dbReference>
<evidence type="ECO:0000313" key="3">
    <source>
        <dbReference type="Proteomes" id="UP000199302"/>
    </source>
</evidence>
<gene>
    <name evidence="2" type="ORF">SAMN04515673_101324</name>
</gene>
<organism evidence="2 3">
    <name type="scientific">Poseidonocella sedimentorum</name>
    <dbReference type="NCBI Taxonomy" id="871652"/>
    <lineage>
        <taxon>Bacteria</taxon>
        <taxon>Pseudomonadati</taxon>
        <taxon>Pseudomonadota</taxon>
        <taxon>Alphaproteobacteria</taxon>
        <taxon>Rhodobacterales</taxon>
        <taxon>Roseobacteraceae</taxon>
        <taxon>Poseidonocella</taxon>
    </lineage>
</organism>
<keyword evidence="2" id="KW-0269">Exonuclease</keyword>
<reference evidence="2 3" key="1">
    <citation type="submission" date="2016-10" db="EMBL/GenBank/DDBJ databases">
        <authorList>
            <person name="de Groot N.N."/>
        </authorList>
    </citation>
    <scope>NUCLEOTIDE SEQUENCE [LARGE SCALE GENOMIC DNA]</scope>
    <source>
        <strain evidence="3">KMM 9023,NRIC 0796,JCM 17311,KCTC 23692</strain>
    </source>
</reference>
<dbReference type="Pfam" id="PF03372">
    <property type="entry name" value="Exo_endo_phos"/>
    <property type="match status" value="1"/>
</dbReference>
<sequence length="334" mass="36555">MRIATYNVEWFTDLFDTTGALLNDRELGGRRGVTRADQIAALVTVFRALDADAILVVEAPDEDRRRSTVRALETFAGYAGLRARRAIIGYANHTKQELALLYDPDRLSAVHDPVTLGAPGFDASFEADILPGFDERAVRFSKPPLELALETAGGQLLRLIGVHLKSKAPHGARSDREILELAVSNRLKQLTQATWLRARIAAHLAAGEALIVAGDLNDGPGLDEFETLFGKSSVEIVLGAGTEHPLIEPNAQAALSQPQGARASTARFYIARKQAYLQALLDYVMLSPDLAARDARWRIWHPYEDETCWTTPDLRAALLLASDHFPVSVDLAIA</sequence>
<dbReference type="Proteomes" id="UP000199302">
    <property type="component" value="Unassembled WGS sequence"/>
</dbReference>
<accession>A0A1I6CT31</accession>
<dbReference type="SUPFAM" id="SSF56219">
    <property type="entry name" value="DNase I-like"/>
    <property type="match status" value="1"/>
</dbReference>
<dbReference type="OrthoDB" id="6199360at2"/>
<keyword evidence="2" id="KW-0540">Nuclease</keyword>
<keyword evidence="2" id="KW-0378">Hydrolase</keyword>
<protein>
    <submittedName>
        <fullName evidence="2">Endonuclease/Exonuclease/phosphatase family protein</fullName>
    </submittedName>
</protein>
<dbReference type="InterPro" id="IPR005135">
    <property type="entry name" value="Endo/exonuclease/phosphatase"/>
</dbReference>
<feature type="domain" description="Endonuclease/exonuclease/phosphatase" evidence="1">
    <location>
        <begin position="4"/>
        <end position="324"/>
    </location>
</feature>
<dbReference type="Gene3D" id="3.60.10.10">
    <property type="entry name" value="Endonuclease/exonuclease/phosphatase"/>
    <property type="match status" value="1"/>
</dbReference>
<proteinExistence type="predicted"/>
<keyword evidence="3" id="KW-1185">Reference proteome</keyword>
<name>A0A1I6CT31_9RHOB</name>
<dbReference type="AlphaFoldDB" id="A0A1I6CT31"/>
<dbReference type="InterPro" id="IPR036691">
    <property type="entry name" value="Endo/exonu/phosph_ase_sf"/>
</dbReference>
<dbReference type="EMBL" id="FOYI01000001">
    <property type="protein sequence ID" value="SFQ96346.1"/>
    <property type="molecule type" value="Genomic_DNA"/>
</dbReference>
<dbReference type="STRING" id="871652.SAMN04515673_101324"/>